<dbReference type="EMBL" id="CACRXK020005135">
    <property type="protein sequence ID" value="CAB4005230.1"/>
    <property type="molecule type" value="Genomic_DNA"/>
</dbReference>
<keyword evidence="5" id="KW-1185">Reference proteome</keyword>
<sequence length="409" mass="44082">NCNFDNGDTCDYQNGAGQFYWTINSGSTRSSGTGPSSDASGIGFYLFIETSSPRQFGDNATILTPYLNGPQCMIFSYHMYGSAIGYLNIYANEQMIFSKSGNQGNQWVGVKTPILQSGKYMVKFEGVRGHSYEGDIAIDAISFTPGNCSFQTPKPSTPRPTTLPTGTTNPTTRAVVLLVIGFSNPLSMAVVEGSNVVLTIEVTGQLTTQISATATVSPASASDADFNVLSSTELSFRPGVTKDTIAIATEDDSITEDEEVFVVTLSTTNPSVQIDKAKGVTTVTIKDNDALHPTSSDSTSSSNSNTWVLIGAVAASVVVIVTSIFIAVCCFRQRNRRSRENARDIGKIENPAYEGCGQRSLQPPQLCDSENHYEQPTVYPPLTSSANVTIDAHYQSLHLDEDCYERVDF</sequence>
<feature type="non-terminal residue" evidence="4">
    <location>
        <position position="1"/>
    </location>
</feature>
<dbReference type="Pfam" id="PF00629">
    <property type="entry name" value="MAM"/>
    <property type="match status" value="1"/>
</dbReference>
<organism evidence="4 5">
    <name type="scientific">Paramuricea clavata</name>
    <name type="common">Red gorgonian</name>
    <name type="synonym">Violescent sea-whip</name>
    <dbReference type="NCBI Taxonomy" id="317549"/>
    <lineage>
        <taxon>Eukaryota</taxon>
        <taxon>Metazoa</taxon>
        <taxon>Cnidaria</taxon>
        <taxon>Anthozoa</taxon>
        <taxon>Octocorallia</taxon>
        <taxon>Malacalcyonacea</taxon>
        <taxon>Plexauridae</taxon>
        <taxon>Paramuricea</taxon>
    </lineage>
</organism>
<evidence type="ECO:0000256" key="2">
    <source>
        <dbReference type="ARBA" id="ARBA00022737"/>
    </source>
</evidence>
<gene>
    <name evidence="4" type="ORF">PACLA_8A049885</name>
</gene>
<dbReference type="InterPro" id="IPR038081">
    <property type="entry name" value="CalX-like_sf"/>
</dbReference>
<keyword evidence="2" id="KW-0677">Repeat</keyword>
<dbReference type="InterPro" id="IPR013320">
    <property type="entry name" value="ConA-like_dom_sf"/>
</dbReference>
<evidence type="ECO:0000313" key="4">
    <source>
        <dbReference type="EMBL" id="CAB4005230.1"/>
    </source>
</evidence>
<evidence type="ECO:0000313" key="5">
    <source>
        <dbReference type="Proteomes" id="UP001152795"/>
    </source>
</evidence>
<comment type="caution">
    <text evidence="4">The sequence shown here is derived from an EMBL/GenBank/DDBJ whole genome shotgun (WGS) entry which is preliminary data.</text>
</comment>
<dbReference type="SMART" id="SM00137">
    <property type="entry name" value="MAM"/>
    <property type="match status" value="1"/>
</dbReference>
<dbReference type="SUPFAM" id="SSF141072">
    <property type="entry name" value="CalX-like"/>
    <property type="match status" value="1"/>
</dbReference>
<accession>A0A7D9ECH2</accession>
<evidence type="ECO:0000256" key="3">
    <source>
        <dbReference type="ARBA" id="ARBA00022837"/>
    </source>
</evidence>
<dbReference type="PROSITE" id="PS50060">
    <property type="entry name" value="MAM_2"/>
    <property type="match status" value="1"/>
</dbReference>
<keyword evidence="3" id="KW-0106">Calcium</keyword>
<reference evidence="4" key="1">
    <citation type="submission" date="2020-04" db="EMBL/GenBank/DDBJ databases">
        <authorList>
            <person name="Alioto T."/>
            <person name="Alioto T."/>
            <person name="Gomez Garrido J."/>
        </authorList>
    </citation>
    <scope>NUCLEOTIDE SEQUENCE</scope>
    <source>
        <strain evidence="4">A484AB</strain>
    </source>
</reference>
<dbReference type="SUPFAM" id="SSF49899">
    <property type="entry name" value="Concanavalin A-like lectins/glucanases"/>
    <property type="match status" value="1"/>
</dbReference>
<dbReference type="Proteomes" id="UP001152795">
    <property type="component" value="Unassembled WGS sequence"/>
</dbReference>
<keyword evidence="1" id="KW-0732">Signal</keyword>
<dbReference type="GO" id="GO:0016020">
    <property type="term" value="C:membrane"/>
    <property type="evidence" value="ECO:0007669"/>
    <property type="project" value="InterPro"/>
</dbReference>
<dbReference type="PANTHER" id="PTHR23282">
    <property type="entry name" value="APICAL ENDOSOMAL GLYCOPROTEIN PRECURSOR"/>
    <property type="match status" value="1"/>
</dbReference>
<dbReference type="Pfam" id="PF03160">
    <property type="entry name" value="Calx-beta"/>
    <property type="match status" value="1"/>
</dbReference>
<evidence type="ECO:0000256" key="1">
    <source>
        <dbReference type="ARBA" id="ARBA00022729"/>
    </source>
</evidence>
<dbReference type="InterPro" id="IPR051560">
    <property type="entry name" value="MAM_domain-containing"/>
</dbReference>
<name>A0A7D9ECH2_PARCT</name>
<dbReference type="Gene3D" id="2.60.40.2030">
    <property type="match status" value="1"/>
</dbReference>
<dbReference type="AlphaFoldDB" id="A0A7D9ECH2"/>
<dbReference type="Gene3D" id="2.60.120.200">
    <property type="match status" value="1"/>
</dbReference>
<protein>
    <submittedName>
        <fullName evidence="4">MAM and LDL-receptor class A domain-containing 1-like isoform X2</fullName>
    </submittedName>
</protein>
<dbReference type="PANTHER" id="PTHR23282:SF142">
    <property type="entry name" value="MAM DOMAIN-CONTAINING PROTEIN"/>
    <property type="match status" value="1"/>
</dbReference>
<dbReference type="InterPro" id="IPR000998">
    <property type="entry name" value="MAM_dom"/>
</dbReference>
<proteinExistence type="predicted"/>
<dbReference type="OrthoDB" id="5986110at2759"/>
<dbReference type="InterPro" id="IPR003644">
    <property type="entry name" value="Calx_beta"/>
</dbReference>
<dbReference type="CDD" id="cd06263">
    <property type="entry name" value="MAM"/>
    <property type="match status" value="1"/>
</dbReference>
<dbReference type="GO" id="GO:0007154">
    <property type="term" value="P:cell communication"/>
    <property type="evidence" value="ECO:0007669"/>
    <property type="project" value="InterPro"/>
</dbReference>